<organism evidence="5">
    <name type="scientific">Desulfitobacterium hafniense</name>
    <name type="common">Desulfitobacterium frappieri</name>
    <dbReference type="NCBI Taxonomy" id="49338"/>
    <lineage>
        <taxon>Bacteria</taxon>
        <taxon>Bacillati</taxon>
        <taxon>Bacillota</taxon>
        <taxon>Clostridia</taxon>
        <taxon>Eubacteriales</taxon>
        <taxon>Desulfitobacteriaceae</taxon>
        <taxon>Desulfitobacterium</taxon>
    </lineage>
</organism>
<keyword evidence="2 5" id="KW-0489">Methyltransferase</keyword>
<dbReference type="InterPro" id="IPR029064">
    <property type="entry name" value="Ribosomal_eL30-like_sf"/>
</dbReference>
<feature type="domain" description="RNA 2-O ribose methyltransferase substrate binding" evidence="4">
    <location>
        <begin position="29"/>
        <end position="104"/>
    </location>
</feature>
<dbReference type="SUPFAM" id="SSF75217">
    <property type="entry name" value="alpha/beta knot"/>
    <property type="match status" value="1"/>
</dbReference>
<dbReference type="Pfam" id="PF00588">
    <property type="entry name" value="SpoU_methylase"/>
    <property type="match status" value="1"/>
</dbReference>
<dbReference type="GO" id="GO:0008173">
    <property type="term" value="F:RNA methyltransferase activity"/>
    <property type="evidence" value="ECO:0007669"/>
    <property type="project" value="InterPro"/>
</dbReference>
<evidence type="ECO:0000256" key="1">
    <source>
        <dbReference type="ARBA" id="ARBA00007228"/>
    </source>
</evidence>
<evidence type="ECO:0000256" key="2">
    <source>
        <dbReference type="ARBA" id="ARBA00022603"/>
    </source>
</evidence>
<name>A0A098AVV6_DESHA</name>
<dbReference type="InterPro" id="IPR029026">
    <property type="entry name" value="tRNA_m1G_MTases_N"/>
</dbReference>
<dbReference type="CDD" id="cd18095">
    <property type="entry name" value="SpoU-like_rRNA-MTase"/>
    <property type="match status" value="1"/>
</dbReference>
<dbReference type="InterPro" id="IPR001537">
    <property type="entry name" value="SpoU_MeTrfase"/>
</dbReference>
<dbReference type="GO" id="GO:0003723">
    <property type="term" value="F:RNA binding"/>
    <property type="evidence" value="ECO:0007669"/>
    <property type="project" value="InterPro"/>
</dbReference>
<dbReference type="InterPro" id="IPR029028">
    <property type="entry name" value="Alpha/beta_knot_MTases"/>
</dbReference>
<dbReference type="Gene3D" id="3.40.1280.10">
    <property type="match status" value="1"/>
</dbReference>
<keyword evidence="3 5" id="KW-0808">Transferase</keyword>
<proteinExistence type="inferred from homology"/>
<dbReference type="SUPFAM" id="SSF55315">
    <property type="entry name" value="L30e-like"/>
    <property type="match status" value="1"/>
</dbReference>
<evidence type="ECO:0000313" key="5">
    <source>
        <dbReference type="EMBL" id="CDX00255.1"/>
    </source>
</evidence>
<dbReference type="GO" id="GO:0006396">
    <property type="term" value="P:RNA processing"/>
    <property type="evidence" value="ECO:0007669"/>
    <property type="project" value="InterPro"/>
</dbReference>
<dbReference type="PANTHER" id="PTHR43191:SF2">
    <property type="entry name" value="RRNA METHYLTRANSFERASE 3, MITOCHONDRIAL"/>
    <property type="match status" value="1"/>
</dbReference>
<dbReference type="PATRIC" id="fig|49338.4.peg.390"/>
<evidence type="ECO:0000256" key="3">
    <source>
        <dbReference type="ARBA" id="ARBA00022679"/>
    </source>
</evidence>
<gene>
    <name evidence="5" type="ORF">DPCES_0368</name>
</gene>
<dbReference type="GO" id="GO:0032259">
    <property type="term" value="P:methylation"/>
    <property type="evidence" value="ECO:0007669"/>
    <property type="project" value="UniProtKB-KW"/>
</dbReference>
<dbReference type="GO" id="GO:0005737">
    <property type="term" value="C:cytoplasm"/>
    <property type="evidence" value="ECO:0007669"/>
    <property type="project" value="UniProtKB-ARBA"/>
</dbReference>
<dbReference type="RefSeq" id="WP_208925202.1">
    <property type="nucleotide sequence ID" value="NZ_LK996017.1"/>
</dbReference>
<dbReference type="InterPro" id="IPR051259">
    <property type="entry name" value="rRNA_Methyltransferase"/>
</dbReference>
<dbReference type="InterPro" id="IPR013123">
    <property type="entry name" value="SpoU_subst-bd"/>
</dbReference>
<dbReference type="AlphaFoldDB" id="A0A098AVV6"/>
<reference evidence="5" key="1">
    <citation type="submission" date="2014-07" db="EMBL/GenBank/DDBJ databases">
        <authorList>
            <person name="Hornung V.Bastian."/>
        </authorList>
    </citation>
    <scope>NUCLEOTIDE SEQUENCE</scope>
    <source>
        <strain evidence="5">PCE-S</strain>
    </source>
</reference>
<dbReference type="Pfam" id="PF22435">
    <property type="entry name" value="MRM3-like_sub_bind"/>
    <property type="match status" value="1"/>
</dbReference>
<evidence type="ECO:0000259" key="4">
    <source>
        <dbReference type="SMART" id="SM00967"/>
    </source>
</evidence>
<sequence length="271" mass="30121">MLTSLQNEQVKYVVNLHKRKFREENGEFLIEGWRFVEEGLARGAHLTKVFFCSECKNESWPQLAEALKVKGVPVIEVDERVLRKMSDTENPQGILAVVKQSRWTWDDFIEIVNPAGRSAIHMLLILDGVQDPGNCGTILRTALAAGVTQVCLTEGTVDLYNLKVLRSTMGAIFSLNIVTHCQPEEILKVCRSHKIPVFVGDVEGTDLYETHFAQPMALVVGNEGNGPSAAFQGPGVKRITIPMSHQVESLNVAMATGIILYEVRRRMTSTT</sequence>
<dbReference type="Gene3D" id="3.30.1330.30">
    <property type="match status" value="1"/>
</dbReference>
<protein>
    <submittedName>
        <fullName evidence="5">RNA methyltransferase, TrmH, group 3</fullName>
    </submittedName>
</protein>
<dbReference type="PANTHER" id="PTHR43191">
    <property type="entry name" value="RRNA METHYLTRANSFERASE 3"/>
    <property type="match status" value="1"/>
</dbReference>
<dbReference type="InterPro" id="IPR053888">
    <property type="entry name" value="MRM3-like_sub_bind"/>
</dbReference>
<dbReference type="EMBL" id="LK996017">
    <property type="protein sequence ID" value="CDX00255.1"/>
    <property type="molecule type" value="Genomic_DNA"/>
</dbReference>
<accession>A0A098AVV6</accession>
<comment type="similarity">
    <text evidence="1">Belongs to the class IV-like SAM-binding methyltransferase superfamily. RNA methyltransferase TrmH family.</text>
</comment>
<dbReference type="SMART" id="SM00967">
    <property type="entry name" value="SpoU_sub_bind"/>
    <property type="match status" value="1"/>
</dbReference>